<accession>A0AAN9LGT0</accession>
<organism evidence="1 2">
    <name type="scientific">Phaseolus coccineus</name>
    <name type="common">Scarlet runner bean</name>
    <name type="synonym">Phaseolus multiflorus</name>
    <dbReference type="NCBI Taxonomy" id="3886"/>
    <lineage>
        <taxon>Eukaryota</taxon>
        <taxon>Viridiplantae</taxon>
        <taxon>Streptophyta</taxon>
        <taxon>Embryophyta</taxon>
        <taxon>Tracheophyta</taxon>
        <taxon>Spermatophyta</taxon>
        <taxon>Magnoliopsida</taxon>
        <taxon>eudicotyledons</taxon>
        <taxon>Gunneridae</taxon>
        <taxon>Pentapetalae</taxon>
        <taxon>rosids</taxon>
        <taxon>fabids</taxon>
        <taxon>Fabales</taxon>
        <taxon>Fabaceae</taxon>
        <taxon>Papilionoideae</taxon>
        <taxon>50 kb inversion clade</taxon>
        <taxon>NPAAA clade</taxon>
        <taxon>indigoferoid/millettioid clade</taxon>
        <taxon>Phaseoleae</taxon>
        <taxon>Phaseolus</taxon>
    </lineage>
</organism>
<dbReference type="Proteomes" id="UP001374584">
    <property type="component" value="Unassembled WGS sequence"/>
</dbReference>
<reference evidence="1 2" key="1">
    <citation type="submission" date="2024-01" db="EMBL/GenBank/DDBJ databases">
        <title>The genomes of 5 underutilized Papilionoideae crops provide insights into root nodulation and disease resistanc.</title>
        <authorList>
            <person name="Jiang F."/>
        </authorList>
    </citation>
    <scope>NUCLEOTIDE SEQUENCE [LARGE SCALE GENOMIC DNA]</scope>
    <source>
        <strain evidence="1">JINMINGXINNONG_FW02</strain>
        <tissue evidence="1">Leaves</tissue>
    </source>
</reference>
<protein>
    <submittedName>
        <fullName evidence="1">Uncharacterized protein</fullName>
    </submittedName>
</protein>
<name>A0AAN9LGT0_PHACN</name>
<keyword evidence="2" id="KW-1185">Reference proteome</keyword>
<evidence type="ECO:0000313" key="2">
    <source>
        <dbReference type="Proteomes" id="UP001374584"/>
    </source>
</evidence>
<proteinExistence type="predicted"/>
<comment type="caution">
    <text evidence="1">The sequence shown here is derived from an EMBL/GenBank/DDBJ whole genome shotgun (WGS) entry which is preliminary data.</text>
</comment>
<evidence type="ECO:0000313" key="1">
    <source>
        <dbReference type="EMBL" id="KAK7333128.1"/>
    </source>
</evidence>
<dbReference type="EMBL" id="JAYMYR010000011">
    <property type="protein sequence ID" value="KAK7333128.1"/>
    <property type="molecule type" value="Genomic_DNA"/>
</dbReference>
<dbReference type="AlphaFoldDB" id="A0AAN9LGT0"/>
<gene>
    <name evidence="1" type="ORF">VNO80_29892</name>
</gene>
<sequence length="97" mass="11225">MCYWNQIYLCKLHLFEKIFILSTRYYSSMTIHLSFILGVKIPPFLSIKKQLASIVTVAYLSLAKSAIEVIESENISENLNGENIRDKKFGCFEELNL</sequence>